<evidence type="ECO:0000313" key="11">
    <source>
        <dbReference type="EMBL" id="ANM86105.1"/>
    </source>
</evidence>
<dbReference type="FunFam" id="3.50.7.10:FF:000004">
    <property type="entry name" value="T-complex protein 1 subunit zeta"/>
    <property type="match status" value="1"/>
</dbReference>
<dbReference type="PANTHER" id="PTHR11353">
    <property type="entry name" value="CHAPERONIN"/>
    <property type="match status" value="1"/>
</dbReference>
<dbReference type="FunFam" id="3.30.260.10:FF:000017">
    <property type="entry name" value="T-complex protein 1 subunit zeta"/>
    <property type="match status" value="1"/>
</dbReference>
<dbReference type="AlphaFoldDB" id="A0A192ZI81"/>
<evidence type="ECO:0000256" key="4">
    <source>
        <dbReference type="ARBA" id="ARBA00022741"/>
    </source>
</evidence>
<dbReference type="CDD" id="cd03342">
    <property type="entry name" value="TCP1_zeta"/>
    <property type="match status" value="1"/>
</dbReference>
<evidence type="ECO:0000256" key="7">
    <source>
        <dbReference type="ARBA" id="ARBA00023016"/>
    </source>
</evidence>
<dbReference type="Pfam" id="PF00118">
    <property type="entry name" value="Cpn60_TCP1"/>
    <property type="match status" value="1"/>
</dbReference>
<dbReference type="InterPro" id="IPR002194">
    <property type="entry name" value="Chaperonin_TCP-1_CS"/>
</dbReference>
<dbReference type="Gene3D" id="3.50.7.10">
    <property type="entry name" value="GroEL"/>
    <property type="match status" value="1"/>
</dbReference>
<dbReference type="NCBIfam" id="TIGR02347">
    <property type="entry name" value="chap_CCT_zeta"/>
    <property type="match status" value="1"/>
</dbReference>
<evidence type="ECO:0000256" key="1">
    <source>
        <dbReference type="ARBA" id="ARBA00004496"/>
    </source>
</evidence>
<reference evidence="11" key="1">
    <citation type="submission" date="2016-05" db="EMBL/GenBank/DDBJ databases">
        <title>Novel hydrogenosomes in the microaerophilic jakobid Stygiella incarcerata.</title>
        <authorList>
            <person name="Leger M.M."/>
            <person name="Eme L."/>
            <person name="Hug L.A."/>
            <person name="Roger A.J."/>
        </authorList>
    </citation>
    <scope>NUCLEOTIDE SEQUENCE</scope>
</reference>
<dbReference type="InterPro" id="IPR027409">
    <property type="entry name" value="GroEL-like_apical_dom_sf"/>
</dbReference>
<dbReference type="SUPFAM" id="SSF48592">
    <property type="entry name" value="GroEL equatorial domain-like"/>
    <property type="match status" value="1"/>
</dbReference>
<evidence type="ECO:0000256" key="10">
    <source>
        <dbReference type="RuleBase" id="RU004187"/>
    </source>
</evidence>
<keyword evidence="6" id="KW-0809">Transit peptide</keyword>
<comment type="similarity">
    <text evidence="2 10">Belongs to the TCP-1 chaperonin family.</text>
</comment>
<dbReference type="PROSITE" id="PS00995">
    <property type="entry name" value="TCP1_3"/>
    <property type="match status" value="1"/>
</dbReference>
<name>A0A192ZI81_9EUKA</name>
<evidence type="ECO:0000256" key="8">
    <source>
        <dbReference type="ARBA" id="ARBA00023186"/>
    </source>
</evidence>
<dbReference type="InterPro" id="IPR012722">
    <property type="entry name" value="Chap_CCT_zeta"/>
</dbReference>
<dbReference type="Gene3D" id="3.30.260.10">
    <property type="entry name" value="TCP-1-like chaperonin intermediate domain"/>
    <property type="match status" value="1"/>
</dbReference>
<evidence type="ECO:0000256" key="6">
    <source>
        <dbReference type="ARBA" id="ARBA00022946"/>
    </source>
</evidence>
<gene>
    <name evidence="11" type="primary">cct-Z</name>
</gene>
<dbReference type="GO" id="GO:0016887">
    <property type="term" value="F:ATP hydrolysis activity"/>
    <property type="evidence" value="ECO:0007669"/>
    <property type="project" value="InterPro"/>
</dbReference>
<dbReference type="GO" id="GO:0051082">
    <property type="term" value="F:unfolded protein binding"/>
    <property type="evidence" value="ECO:0007669"/>
    <property type="project" value="InterPro"/>
</dbReference>
<evidence type="ECO:0000256" key="9">
    <source>
        <dbReference type="ARBA" id="ARBA00025467"/>
    </source>
</evidence>
<dbReference type="InterPro" id="IPR027413">
    <property type="entry name" value="GROEL-like_equatorial_sf"/>
</dbReference>
<dbReference type="PRINTS" id="PR00304">
    <property type="entry name" value="TCOMPLEXTCP1"/>
</dbReference>
<protein>
    <submittedName>
        <fullName evidence="11">T-complex protein 1 subunit zeta</fullName>
    </submittedName>
</protein>
<dbReference type="SUPFAM" id="SSF52029">
    <property type="entry name" value="GroEL apical domain-like"/>
    <property type="match status" value="1"/>
</dbReference>
<comment type="subcellular location">
    <subcellularLocation>
        <location evidence="1">Cytoplasm</location>
    </subcellularLocation>
</comment>
<keyword evidence="4 10" id="KW-0547">Nucleotide-binding</keyword>
<dbReference type="PROSITE" id="PS00750">
    <property type="entry name" value="TCP1_1"/>
    <property type="match status" value="1"/>
</dbReference>
<keyword evidence="7" id="KW-0346">Stress response</keyword>
<keyword evidence="5 10" id="KW-0067">ATP-binding</keyword>
<evidence type="ECO:0000256" key="3">
    <source>
        <dbReference type="ARBA" id="ARBA00022490"/>
    </source>
</evidence>
<dbReference type="InterPro" id="IPR002423">
    <property type="entry name" value="Cpn60/GroEL/TCP-1"/>
</dbReference>
<dbReference type="InterPro" id="IPR017998">
    <property type="entry name" value="Chaperone_TCP-1"/>
</dbReference>
<dbReference type="GO" id="GO:0005737">
    <property type="term" value="C:cytoplasm"/>
    <property type="evidence" value="ECO:0007669"/>
    <property type="project" value="UniProtKB-SubCell"/>
</dbReference>
<evidence type="ECO:0000256" key="5">
    <source>
        <dbReference type="ARBA" id="ARBA00022840"/>
    </source>
</evidence>
<evidence type="ECO:0000256" key="2">
    <source>
        <dbReference type="ARBA" id="ARBA00008020"/>
    </source>
</evidence>
<accession>A0A192ZI81</accession>
<dbReference type="InterPro" id="IPR027410">
    <property type="entry name" value="TCP-1-like_intermed_sf"/>
</dbReference>
<dbReference type="GO" id="GO:0140662">
    <property type="term" value="F:ATP-dependent protein folding chaperone"/>
    <property type="evidence" value="ECO:0007669"/>
    <property type="project" value="InterPro"/>
</dbReference>
<dbReference type="InterPro" id="IPR053374">
    <property type="entry name" value="TCP-1_chaperonin"/>
</dbReference>
<dbReference type="EMBL" id="KX235376">
    <property type="protein sequence ID" value="ANM86105.1"/>
    <property type="molecule type" value="mRNA"/>
</dbReference>
<proteinExistence type="evidence at transcript level"/>
<organism evidence="11">
    <name type="scientific">Stygiella incarcerata</name>
    <dbReference type="NCBI Taxonomy" id="1712417"/>
    <lineage>
        <taxon>Eukaryota</taxon>
        <taxon>Discoba</taxon>
        <taxon>Jakobida</taxon>
        <taxon>Andalucina</taxon>
        <taxon>Stygiellidae</taxon>
        <taxon>Stygiella</taxon>
    </lineage>
</organism>
<dbReference type="Gene3D" id="1.10.560.10">
    <property type="entry name" value="GroEL-like equatorial domain"/>
    <property type="match status" value="1"/>
</dbReference>
<dbReference type="SUPFAM" id="SSF54849">
    <property type="entry name" value="GroEL-intermediate domain like"/>
    <property type="match status" value="1"/>
</dbReference>
<keyword evidence="8 10" id="KW-0143">Chaperone</keyword>
<sequence length="531" mass="58143">MSAVQYLNHGAEVVRKTEALAISISAAKGMQEVLKSCLGPKGTMKMLVSGAGDIKLTKDGGVLLKEMQLVHPSAMMIARTATAQDDETGDGTTSCVLLIGEILRQAERYLQEGVHPRVLVDGLEIAREKLITFLEKSKKTMDFEKDREMLLNTARTSLCTKVFPEIVDHMSEIVVDAVKTIKMSGEIDLHMVEIMAMQHRTQMETRLVNGLVLDHGGRHPDMPRSIKNCHILILNVSLEYEKSEVNSSFYYSSAEDRERLIRAERSVTDDKVRKIIELKRRVCEDGQSGFVIINQKGIDPLSLDMLAKEGILGLRRAKRRNMERLTLACGGYAVSTVDDLEPDCLGFAGHVYQQTLGEDKYTFVEDVKNPKSCTILIKGPNSYTIAQLKDAIRDGLRSVKNAIESGAVVLGGGCFEVAASMYLQEVALTVQGRAKRGVEAMAEALLIIPKTLAENCGVDREDALIAMQDAHREGVPVGLDGYTGEVMDPEACGILDGFLVKMQLIATAPSIASQLLVVDEIIRAGRGTAAH</sequence>
<comment type="function">
    <text evidence="9">Implicated in mitochondrial protein import and macromolecular assembly. May facilitate the correct folding of imported proteins. May also prevent misfolding and promote the refolding and proper assembly of unfolded polypeptides generated under stress conditions in the mitochondrial matrix.</text>
</comment>
<dbReference type="FunFam" id="1.10.560.10:FF:000058">
    <property type="entry name" value="T-complex protein 1 subunit zeta"/>
    <property type="match status" value="1"/>
</dbReference>
<dbReference type="GO" id="GO:0005524">
    <property type="term" value="F:ATP binding"/>
    <property type="evidence" value="ECO:0007669"/>
    <property type="project" value="UniProtKB-KW"/>
</dbReference>
<keyword evidence="3" id="KW-0963">Cytoplasm</keyword>
<dbReference type="NCBIfam" id="NF041083">
    <property type="entry name" value="thermosome_beta"/>
    <property type="match status" value="1"/>
</dbReference>